<dbReference type="InterPro" id="IPR029044">
    <property type="entry name" value="Nucleotide-diphossugar_trans"/>
</dbReference>
<reference evidence="2" key="1">
    <citation type="journal article" date="2020" name="Nature">
        <title>Giant virus diversity and host interactions through global metagenomics.</title>
        <authorList>
            <person name="Schulz F."/>
            <person name="Roux S."/>
            <person name="Paez-Espino D."/>
            <person name="Jungbluth S."/>
            <person name="Walsh D.A."/>
            <person name="Denef V.J."/>
            <person name="McMahon K.D."/>
            <person name="Konstantinidis K.T."/>
            <person name="Eloe-Fadrosh E.A."/>
            <person name="Kyrpides N.C."/>
            <person name="Woyke T."/>
        </authorList>
    </citation>
    <scope>NUCLEOTIDE SEQUENCE</scope>
    <source>
        <strain evidence="2">GVMAG-M-3300025860-20</strain>
    </source>
</reference>
<dbReference type="SUPFAM" id="SSF53448">
    <property type="entry name" value="Nucleotide-diphospho-sugar transferases"/>
    <property type="match status" value="1"/>
</dbReference>
<dbReference type="AlphaFoldDB" id="A0A6C0JAH6"/>
<dbReference type="Gene3D" id="3.90.550.10">
    <property type="entry name" value="Spore Coat Polysaccharide Biosynthesis Protein SpsA, Chain A"/>
    <property type="match status" value="1"/>
</dbReference>
<accession>A0A6C0JAH6</accession>
<feature type="domain" description="Glycosyltransferase 2-like" evidence="1">
    <location>
        <begin position="5"/>
        <end position="109"/>
    </location>
</feature>
<organism evidence="2">
    <name type="scientific">viral metagenome</name>
    <dbReference type="NCBI Taxonomy" id="1070528"/>
    <lineage>
        <taxon>unclassified sequences</taxon>
        <taxon>metagenomes</taxon>
        <taxon>organismal metagenomes</taxon>
    </lineage>
</organism>
<proteinExistence type="predicted"/>
<dbReference type="CDD" id="cd00761">
    <property type="entry name" value="Glyco_tranf_GTA_type"/>
    <property type="match status" value="1"/>
</dbReference>
<evidence type="ECO:0000259" key="1">
    <source>
        <dbReference type="Pfam" id="PF00535"/>
    </source>
</evidence>
<dbReference type="Pfam" id="PF00535">
    <property type="entry name" value="Glycos_transf_2"/>
    <property type="match status" value="1"/>
</dbReference>
<dbReference type="InterPro" id="IPR001173">
    <property type="entry name" value="Glyco_trans_2-like"/>
</dbReference>
<protein>
    <recommendedName>
        <fullName evidence="1">Glycosyltransferase 2-like domain-containing protein</fullName>
    </recommendedName>
</protein>
<dbReference type="EMBL" id="MN740328">
    <property type="protein sequence ID" value="QHU00644.1"/>
    <property type="molecule type" value="Genomic_DNA"/>
</dbReference>
<name>A0A6C0JAH6_9ZZZZ</name>
<sequence>MVKISLCIPTMDRFDKFLKVYLTKYINSEYIAEIIICDENGNDAVKILKEFPDVQNLYVYVNDKQLGPLLNKIKCCKMATYDWIALMDSDNFADDNYFLAANKYINSNNLENHTNIVLSPTYAKPNFNLTHLAGMIYKKGTFKQNRIIEKSRQEPEKVSSELLLMNVGNYIICKNLILSLDGSLIDSYNTDSCDVIYLNTLLFTHCDMNLHVVKDMGYKHVVHEGSVYIKTHQTCAKRSIDVSNEYNKLQ</sequence>
<evidence type="ECO:0000313" key="2">
    <source>
        <dbReference type="EMBL" id="QHU00644.1"/>
    </source>
</evidence>